<dbReference type="InterPro" id="IPR050708">
    <property type="entry name" value="T6SS_VgrG/RHS"/>
</dbReference>
<reference evidence="4 5" key="1">
    <citation type="submission" date="2016-10" db="EMBL/GenBank/DDBJ databases">
        <authorList>
            <person name="Varghese N."/>
            <person name="Submissions S."/>
        </authorList>
    </citation>
    <scope>NUCLEOTIDE SEQUENCE [LARGE SCALE GENOMIC DNA]</scope>
    <source>
        <strain evidence="4 5">BS2771</strain>
    </source>
</reference>
<dbReference type="Proteomes" id="UP000199620">
    <property type="component" value="Chromosome I"/>
</dbReference>
<dbReference type="Gene3D" id="2.180.10.10">
    <property type="entry name" value="RHS repeat-associated core"/>
    <property type="match status" value="2"/>
</dbReference>
<dbReference type="Proteomes" id="UP000325296">
    <property type="component" value="Unassembled WGS sequence"/>
</dbReference>
<evidence type="ECO:0000313" key="5">
    <source>
        <dbReference type="Proteomes" id="UP000199620"/>
    </source>
</evidence>
<feature type="compositionally biased region" description="Low complexity" evidence="1">
    <location>
        <begin position="1546"/>
        <end position="1557"/>
    </location>
</feature>
<gene>
    <name evidence="3" type="ORF">F1720_15020</name>
    <name evidence="4" type="ORF">SAMN04490181_3474</name>
</gene>
<evidence type="ECO:0000313" key="4">
    <source>
        <dbReference type="EMBL" id="SDV04007.1"/>
    </source>
</evidence>
<feature type="transmembrane region" description="Helical" evidence="2">
    <location>
        <begin position="1443"/>
        <end position="1463"/>
    </location>
</feature>
<sequence>MNVYSNAFNFSSYLSGSVDPRTGQYGCQINLAQLSPQGALEVNRSIALSFSMLGPESSLYGKGWRLSNTEFDLATSKLTLLSGEQFQTQGMPSVKGTMIIKDRKLQDLVVKRPDESTLYVIYKDGTIEVLQRTNSTLPYRITSIKFENGETLSFRYSESGALERILNHKQEELLVLTYGSGRLQMADARVDGGRYARMLFTQSNGRLTAVTAPYDRNGAPGTAAYNIVYRDPFRNGLVAIDRMQLPMGGEEKINYTENGHQYANNQFIPRVSSWTLTPGSNQPRITRTYGYSPGLNFTGFPYAGGFREGEDNLYLVGSAYDYWTEEKYLDSENNDAVLSTTRTTYNKFHLLIEERVLREGTLTTTSIAYNTKPGLFPAQPANLHLPKTITKQYVLAANPTRTVIESIETDDYGNELSRTDASGVRTEYSYYPITGESGKCPADPHNLFQRYVKQERLIPVGGTPAARLTEYTHTRMPLTGDSYFVVQQSSNQAGVFSMQQTYYDTPVALAGRLKSTTSTIGGQSLVSDFSYTITGDTLSETRRLKGREGQWLESARTLSLVNRRILSMTRDGGSTLALAFDVSGRLTSETASPGKPQQAARRYAYHFATPTKRAHLITTDAQGNRSITYYDGLGRQVAEAQLLTGDQERAAGTWLYDALGQIKEVVNFDYLTDGQRLLKSTYSYSRWGNASRVTRADGSVVIDEYDPQLNIKLEGIEGGERLRTSFNGHNQPVKVERLDTANNSVEVESRTYDGLGRCLSVRDVSKNLTEFTYDPYDRQLTATQKPVDGTPQRSRKTDYVPGTSGEMVSALTIDGKRLGARTYDSLGRMTSQVRGTGQATTWEYEAGWMEPIAMNSPGGGRQTLTYDKELDVPTKIEMTGLPISHYRHDPVTAALARSETNSLVHEVFHNASGYLEKDVQTANGTALTATYGYSSGGRLQNQAAADGQQSQFVYDTRGRFSKMTAGAMAIEQSYDTFSRPQTLTTTYDSLKVVTRVSYDTLGREAERRFEQNGALLQTMTSTYHGNSMLATRVLRDASSRVVIGETFTYDAYLRLKTYRCEGLEHPKDHQGRGIVGQDFSFDSLNNITRVVTTFADGTQDTCVRYFTGTDPTQLTRVTHTRPVQDFTLAYDAAGNVKTAPSGQVYTYNGFDQLTAVQAGPLKYSYQYDAESRQVSASRGNEAPVMLAYSGDRLDVLVEGSKKIRYFDGRDQVMARSGGVDGPQLHVNDAAGSVRGVSAPGRAHVRRHYTPYGDAQIPLDDGKVRTMADLQLPAFNGQRLDVASNLYFLGNGQRAYDPDLMMFLQADPLSPFDEGGINGYAYCAGNPINLIDPSGLWPNWLKWALTGAALALSIVTLGFAVPGVIAAAAAYTAAATAAAVATAAAAATAKAALTTAMIVLASKLALATASGLGVVGGTLGTAALSIAEVDRKMGWDRSRHINNLGWASFGFSIASWSVSLAGAYTSASLAFNAAAKAGAAKDFIKYPGFFDTPVGSGILAAGKRMVGLSYKFTDKQGITTFSKIYGVTRFALRTTNFGRAIEARSKTAPATPAPEADPSSFSTQPQPQATGSRLTDMPSSSASYYQAFRDEATRIRQPILGELF</sequence>
<feature type="region of interest" description="Disordered" evidence="1">
    <location>
        <begin position="1543"/>
        <end position="1578"/>
    </location>
</feature>
<keyword evidence="5" id="KW-1185">Reference proteome</keyword>
<evidence type="ECO:0000256" key="2">
    <source>
        <dbReference type="SAM" id="Phobius"/>
    </source>
</evidence>
<dbReference type="RefSeq" id="WP_032859998.1">
    <property type="nucleotide sequence ID" value="NZ_BMNU01000002.1"/>
</dbReference>
<dbReference type="InterPro" id="IPR022385">
    <property type="entry name" value="Rhs_assc_core"/>
</dbReference>
<protein>
    <submittedName>
        <fullName evidence="3">RHS repeat-associated core domain-containing protein</fullName>
    </submittedName>
</protein>
<dbReference type="OrthoDB" id="5862074at2"/>
<reference evidence="3 6" key="2">
    <citation type="submission" date="2019-09" db="EMBL/GenBank/DDBJ databases">
        <title>Draft genome sequence of Pseudomonas brenneri CCUG 51514(T).</title>
        <authorList>
            <person name="Tunovic T."/>
            <person name="Pineiro-Iglesias B."/>
            <person name="Unosson C."/>
            <person name="Inganas E."/>
            <person name="Ohlen M."/>
            <person name="Cardew S."/>
            <person name="Jensie-Markopoulos S."/>
            <person name="Salva-Serra F."/>
            <person name="Jaen-Luchoro D."/>
            <person name="Svensson-Stadler L."/>
            <person name="Chun J."/>
            <person name="Moore E."/>
        </authorList>
    </citation>
    <scope>NUCLEOTIDE SEQUENCE [LARGE SCALE GENOMIC DNA]</scope>
    <source>
        <strain evidence="3 6">CCUG 51514</strain>
    </source>
</reference>
<dbReference type="PANTHER" id="PTHR32305">
    <property type="match status" value="1"/>
</dbReference>
<dbReference type="EMBL" id="VUOL01000007">
    <property type="protein sequence ID" value="KAA2229727.1"/>
    <property type="molecule type" value="Genomic_DNA"/>
</dbReference>
<keyword evidence="2" id="KW-0472">Membrane</keyword>
<name>A0A5B2UUX1_9PSED</name>
<feature type="transmembrane region" description="Helical" evidence="2">
    <location>
        <begin position="1367"/>
        <end position="1391"/>
    </location>
</feature>
<accession>A0A5B2UUX1</accession>
<evidence type="ECO:0000256" key="1">
    <source>
        <dbReference type="SAM" id="MobiDB-lite"/>
    </source>
</evidence>
<dbReference type="NCBIfam" id="TIGR03696">
    <property type="entry name" value="Rhs_assc_core"/>
    <property type="match status" value="1"/>
</dbReference>
<feature type="compositionally biased region" description="Polar residues" evidence="1">
    <location>
        <begin position="1558"/>
        <end position="1578"/>
    </location>
</feature>
<feature type="transmembrane region" description="Helical" evidence="2">
    <location>
        <begin position="1339"/>
        <end position="1360"/>
    </location>
</feature>
<proteinExistence type="predicted"/>
<evidence type="ECO:0000313" key="6">
    <source>
        <dbReference type="Proteomes" id="UP000325296"/>
    </source>
</evidence>
<keyword evidence="2" id="KW-0812">Transmembrane</keyword>
<evidence type="ECO:0000313" key="3">
    <source>
        <dbReference type="EMBL" id="KAA2229727.1"/>
    </source>
</evidence>
<organism evidence="3 6">
    <name type="scientific">Pseudomonas brenneri</name>
    <dbReference type="NCBI Taxonomy" id="129817"/>
    <lineage>
        <taxon>Bacteria</taxon>
        <taxon>Pseudomonadati</taxon>
        <taxon>Pseudomonadota</taxon>
        <taxon>Gammaproteobacteria</taxon>
        <taxon>Pseudomonadales</taxon>
        <taxon>Pseudomonadaceae</taxon>
        <taxon>Pseudomonas</taxon>
    </lineage>
</organism>
<dbReference type="EMBL" id="LT629800">
    <property type="protein sequence ID" value="SDV04007.1"/>
    <property type="molecule type" value="Genomic_DNA"/>
</dbReference>
<dbReference type="PANTHER" id="PTHR32305:SF15">
    <property type="entry name" value="PROTEIN RHSA-RELATED"/>
    <property type="match status" value="1"/>
</dbReference>
<keyword evidence="2" id="KW-1133">Transmembrane helix</keyword>
<feature type="transmembrane region" description="Helical" evidence="2">
    <location>
        <begin position="1403"/>
        <end position="1423"/>
    </location>
</feature>
<feature type="region of interest" description="Disordered" evidence="1">
    <location>
        <begin position="783"/>
        <end position="803"/>
    </location>
</feature>